<dbReference type="EMBL" id="BFAD01000004">
    <property type="protein sequence ID" value="GBE81715.1"/>
    <property type="molecule type" value="Genomic_DNA"/>
</dbReference>
<dbReference type="GeneID" id="38778632"/>
<comment type="function">
    <text evidence="8">Phosphorylates Ins(1,3,4,5,6)P5 at position 2 to form Ins(1,2,3,4,5,6)P6 (InsP6 or phytate).</text>
</comment>
<dbReference type="RefSeq" id="XP_027612628.1">
    <property type="nucleotide sequence ID" value="XM_027756827.1"/>
</dbReference>
<dbReference type="GO" id="GO:0032958">
    <property type="term" value="P:inositol phosphate biosynthetic process"/>
    <property type="evidence" value="ECO:0007669"/>
    <property type="project" value="TreeGrafter"/>
</dbReference>
<evidence type="ECO:0000256" key="6">
    <source>
        <dbReference type="ARBA" id="ARBA00022777"/>
    </source>
</evidence>
<keyword evidence="7 8" id="KW-0067">ATP-binding</keyword>
<dbReference type="AlphaFoldDB" id="A0A401GHY0"/>
<name>A0A401GHY0_9APHY</name>
<protein>
    <recommendedName>
        <fullName evidence="3 8">Inositol-pentakisphosphate 2-kinase</fullName>
        <ecNumber evidence="2 8">2.7.1.158</ecNumber>
    </recommendedName>
</protein>
<sequence>MSCLFRITETDPKDWKYVSEGGSTVVFSYAGPANPQFDRTVLRLQKVGISDSIARSSESPAEDLVDPGIIFHHTVISKLVPAQYLPHLEPVLVGRGWLLHLAQLCQAQRPQDRRVKDCVDVRCRKAVLATDFVGGPGWAVEIKPKWGFLPSPTYLSPSTRSIKTRTCRFCMHAHLKYTRGDIVACGYCPLDLYSGEQTRVRRALHALWNAWIGSSGRINNLRVFVGGKLLEPTFEPSSLRELALEFGSVSLSDNFVAINQLRDQFTAILLPIILETPVLHTLSTLQRTLDELDIEGLAALWTRARANGVDSPPPALGDGISQPTIDEWTRFISDYTSKIHTPGQFGKEPQVHELRYYCLAYLLSTTFKDCSIILRMRPLKEGVHHSCDNFDSSVTVIDLDVKSISRMQKWAKQDREIVETYAKTERHECQDRYRW</sequence>
<dbReference type="STRING" id="139825.A0A401GHY0"/>
<evidence type="ECO:0000313" key="9">
    <source>
        <dbReference type="EMBL" id="GBE81715.1"/>
    </source>
</evidence>
<keyword evidence="5 8" id="KW-0547">Nucleotide-binding</keyword>
<keyword evidence="4 8" id="KW-0808">Transferase</keyword>
<dbReference type="GO" id="GO:0005524">
    <property type="term" value="F:ATP binding"/>
    <property type="evidence" value="ECO:0007669"/>
    <property type="project" value="UniProtKB-KW"/>
</dbReference>
<evidence type="ECO:0000256" key="1">
    <source>
        <dbReference type="ARBA" id="ARBA00001774"/>
    </source>
</evidence>
<keyword evidence="10" id="KW-1185">Reference proteome</keyword>
<evidence type="ECO:0000256" key="5">
    <source>
        <dbReference type="ARBA" id="ARBA00022741"/>
    </source>
</evidence>
<dbReference type="InterPro" id="IPR009286">
    <property type="entry name" value="Ins_P5_2-kin"/>
</dbReference>
<accession>A0A401GHY0</accession>
<comment type="domain">
    <text evidence="8">The EXKPK motif is conserved in inositol-pentakisphosphate 2-kinases of both family 1 and 2.</text>
</comment>
<evidence type="ECO:0000256" key="2">
    <source>
        <dbReference type="ARBA" id="ARBA00012023"/>
    </source>
</evidence>
<dbReference type="GO" id="GO:0005634">
    <property type="term" value="C:nucleus"/>
    <property type="evidence" value="ECO:0007669"/>
    <property type="project" value="TreeGrafter"/>
</dbReference>
<evidence type="ECO:0000256" key="8">
    <source>
        <dbReference type="RuleBase" id="RU364126"/>
    </source>
</evidence>
<comment type="catalytic activity">
    <reaction evidence="1 8">
        <text>1D-myo-inositol 1,3,4,5,6-pentakisphosphate + ATP = 1D-myo-inositol hexakisphosphate + ADP + H(+)</text>
        <dbReference type="Rhea" id="RHEA:20313"/>
        <dbReference type="ChEBI" id="CHEBI:15378"/>
        <dbReference type="ChEBI" id="CHEBI:30616"/>
        <dbReference type="ChEBI" id="CHEBI:57733"/>
        <dbReference type="ChEBI" id="CHEBI:58130"/>
        <dbReference type="ChEBI" id="CHEBI:456216"/>
        <dbReference type="EC" id="2.7.1.158"/>
    </reaction>
</comment>
<proteinExistence type="predicted"/>
<dbReference type="Pfam" id="PF06090">
    <property type="entry name" value="Ins_P5_2-kin"/>
    <property type="match status" value="1"/>
</dbReference>
<dbReference type="GO" id="GO:0035299">
    <property type="term" value="F:inositol-1,3,4,5,6-pentakisphosphate 2-kinase activity"/>
    <property type="evidence" value="ECO:0007669"/>
    <property type="project" value="UniProtKB-EC"/>
</dbReference>
<evidence type="ECO:0000256" key="4">
    <source>
        <dbReference type="ARBA" id="ARBA00022679"/>
    </source>
</evidence>
<dbReference type="Proteomes" id="UP000287166">
    <property type="component" value="Unassembled WGS sequence"/>
</dbReference>
<dbReference type="InParanoid" id="A0A401GHY0"/>
<reference evidence="9 10" key="1">
    <citation type="journal article" date="2018" name="Sci. Rep.">
        <title>Genome sequence of the cauliflower mushroom Sparassis crispa (Hanabiratake) and its association with beneficial usage.</title>
        <authorList>
            <person name="Kiyama R."/>
            <person name="Furutani Y."/>
            <person name="Kawaguchi K."/>
            <person name="Nakanishi T."/>
        </authorList>
    </citation>
    <scope>NUCLEOTIDE SEQUENCE [LARGE SCALE GENOMIC DNA]</scope>
</reference>
<gene>
    <name evidence="9" type="ORF">SCP_0400860</name>
</gene>
<evidence type="ECO:0000256" key="3">
    <source>
        <dbReference type="ARBA" id="ARBA00014846"/>
    </source>
</evidence>
<dbReference type="PANTHER" id="PTHR14456:SF2">
    <property type="entry name" value="INOSITOL-PENTAKISPHOSPHATE 2-KINASE"/>
    <property type="match status" value="1"/>
</dbReference>
<dbReference type="EC" id="2.7.1.158" evidence="2 8"/>
<organism evidence="9 10">
    <name type="scientific">Sparassis crispa</name>
    <dbReference type="NCBI Taxonomy" id="139825"/>
    <lineage>
        <taxon>Eukaryota</taxon>
        <taxon>Fungi</taxon>
        <taxon>Dikarya</taxon>
        <taxon>Basidiomycota</taxon>
        <taxon>Agaricomycotina</taxon>
        <taxon>Agaricomycetes</taxon>
        <taxon>Polyporales</taxon>
        <taxon>Sparassidaceae</taxon>
        <taxon>Sparassis</taxon>
    </lineage>
</organism>
<dbReference type="PANTHER" id="PTHR14456">
    <property type="entry name" value="INOSITOL POLYPHOSPHATE KINASE 1"/>
    <property type="match status" value="1"/>
</dbReference>
<dbReference type="Gene3D" id="3.30.200.110">
    <property type="entry name" value="Inositol-pentakisphosphate 2-kinase, N-lobe"/>
    <property type="match status" value="1"/>
</dbReference>
<dbReference type="InterPro" id="IPR043001">
    <property type="entry name" value="IP5_2-K_N_lobe"/>
</dbReference>
<dbReference type="OrthoDB" id="272370at2759"/>
<comment type="caution">
    <text evidence="9">The sequence shown here is derived from an EMBL/GenBank/DDBJ whole genome shotgun (WGS) entry which is preliminary data.</text>
</comment>
<evidence type="ECO:0000256" key="7">
    <source>
        <dbReference type="ARBA" id="ARBA00022840"/>
    </source>
</evidence>
<evidence type="ECO:0000313" key="10">
    <source>
        <dbReference type="Proteomes" id="UP000287166"/>
    </source>
</evidence>
<keyword evidence="6 8" id="KW-0418">Kinase</keyword>